<evidence type="ECO:0008006" key="3">
    <source>
        <dbReference type="Google" id="ProtNLM"/>
    </source>
</evidence>
<name>A0ABU6NAW3_9BACI</name>
<comment type="caution">
    <text evidence="1">The sequence shown here is derived from an EMBL/GenBank/DDBJ whole genome shotgun (WGS) entry which is preliminary data.</text>
</comment>
<proteinExistence type="predicted"/>
<sequence>MAKKQSPTFVLTQELEEQPLLFSIAENELENCRVIYNTILCNYLKLEKQMKREKQYKKLMRQYNGVQKKLEKDTKNKQLVEEKKVLQQAFKS</sequence>
<reference evidence="1 2" key="1">
    <citation type="submission" date="2023-03" db="EMBL/GenBank/DDBJ databases">
        <title>Bacillus Genome Sequencing.</title>
        <authorList>
            <person name="Dunlap C."/>
        </authorList>
    </citation>
    <scope>NUCLEOTIDE SEQUENCE [LARGE SCALE GENOMIC DNA]</scope>
    <source>
        <strain evidence="1 2">B-14544</strain>
    </source>
</reference>
<dbReference type="RefSeq" id="WP_327968421.1">
    <property type="nucleotide sequence ID" value="NZ_JARMQG010000166.1"/>
</dbReference>
<evidence type="ECO:0000313" key="2">
    <source>
        <dbReference type="Proteomes" id="UP001330749"/>
    </source>
</evidence>
<feature type="non-terminal residue" evidence="1">
    <location>
        <position position="92"/>
    </location>
</feature>
<accession>A0ABU6NAW3</accession>
<dbReference type="EMBL" id="JARMQG010000166">
    <property type="protein sequence ID" value="MED3563376.1"/>
    <property type="molecule type" value="Genomic_DNA"/>
</dbReference>
<dbReference type="Proteomes" id="UP001330749">
    <property type="component" value="Unassembled WGS sequence"/>
</dbReference>
<organism evidence="1 2">
    <name type="scientific">Bacillus xiapuensis</name>
    <dbReference type="NCBI Taxonomy" id="2014075"/>
    <lineage>
        <taxon>Bacteria</taxon>
        <taxon>Bacillati</taxon>
        <taxon>Bacillota</taxon>
        <taxon>Bacilli</taxon>
        <taxon>Bacillales</taxon>
        <taxon>Bacillaceae</taxon>
        <taxon>Bacillus</taxon>
    </lineage>
</organism>
<evidence type="ECO:0000313" key="1">
    <source>
        <dbReference type="EMBL" id="MED3563376.1"/>
    </source>
</evidence>
<protein>
    <recommendedName>
        <fullName evidence="3">Transposase</fullName>
    </recommendedName>
</protein>
<keyword evidence="2" id="KW-1185">Reference proteome</keyword>
<gene>
    <name evidence="1" type="ORF">P4447_13115</name>
</gene>